<dbReference type="Gene3D" id="2.40.260.10">
    <property type="entry name" value="Sortase"/>
    <property type="match status" value="1"/>
</dbReference>
<evidence type="ECO:0000313" key="4">
    <source>
        <dbReference type="EMBL" id="GEK58234.1"/>
    </source>
</evidence>
<reference evidence="4 5" key="1">
    <citation type="submission" date="2019-07" db="EMBL/GenBank/DDBJ databases">
        <title>Whole genome shotgun sequence of Marinococcus halophilus NBRC 102359.</title>
        <authorList>
            <person name="Hosoyama A."/>
            <person name="Uohara A."/>
            <person name="Ohji S."/>
            <person name="Ichikawa N."/>
        </authorList>
    </citation>
    <scope>NUCLEOTIDE SEQUENCE [LARGE SCALE GENOMIC DNA]</scope>
    <source>
        <strain evidence="4 5">NBRC 102359</strain>
    </source>
</reference>
<feature type="active site" description="Acyl-thioester intermediate" evidence="2">
    <location>
        <position position="211"/>
    </location>
</feature>
<dbReference type="AlphaFoldDB" id="A0A510Y4I9"/>
<feature type="compositionally biased region" description="Acidic residues" evidence="3">
    <location>
        <begin position="45"/>
        <end position="56"/>
    </location>
</feature>
<feature type="region of interest" description="Disordered" evidence="3">
    <location>
        <begin position="39"/>
        <end position="66"/>
    </location>
</feature>
<evidence type="ECO:0000256" key="1">
    <source>
        <dbReference type="ARBA" id="ARBA00022801"/>
    </source>
</evidence>
<dbReference type="InterPro" id="IPR036116">
    <property type="entry name" value="FN3_sf"/>
</dbReference>
<dbReference type="RefSeq" id="WP_094908346.1">
    <property type="nucleotide sequence ID" value="NZ_BJUN01000005.1"/>
</dbReference>
<accession>A0A510Y4I9</accession>
<organism evidence="4 5">
    <name type="scientific">Marinococcus halophilus</name>
    <dbReference type="NCBI Taxonomy" id="1371"/>
    <lineage>
        <taxon>Bacteria</taxon>
        <taxon>Bacillati</taxon>
        <taxon>Bacillota</taxon>
        <taxon>Bacilli</taxon>
        <taxon>Bacillales</taxon>
        <taxon>Bacillaceae</taxon>
        <taxon>Marinococcus</taxon>
    </lineage>
</organism>
<gene>
    <name evidence="4" type="ORF">MHA01_11390</name>
</gene>
<feature type="compositionally biased region" description="Acidic residues" evidence="3">
    <location>
        <begin position="235"/>
        <end position="248"/>
    </location>
</feature>
<dbReference type="OrthoDB" id="525039at2"/>
<keyword evidence="1" id="KW-0378">Hydrolase</keyword>
<evidence type="ECO:0000256" key="3">
    <source>
        <dbReference type="SAM" id="MobiDB-lite"/>
    </source>
</evidence>
<dbReference type="STRING" id="1371.GCA_900166605_02646"/>
<sequence length="335" mass="36270">MTKRRIKFLILAAMMFVAIGLGVQYAQQALFSSPAKTTVLSEGEGVSDPEENEEPGESSSSQKVEEFVQVTDNTEANEKTEEADEMELAAPSTLSIPSIDVEADLEGVGVLDNGQMGVPDSAEGVGWFEPGVTPGEQGNAVMAGHVDSKSGPAVFFDLEDMKAGDDVNVTNEDGQELTFTVTKVVSYPRQDAPIENIFGASDGRHLQLITCTGTFNQEQGTHDERLVVYTELTEESEEALMNDGDEASEPPPSPDNVSLQGSLVKWHAVRDEDIAGYRVYRQEEGGDDFTRVASVDAHERKSYTETEEGAFTYHVTAVDTEGVESKPSEDVSVEE</sequence>
<dbReference type="InterPro" id="IPR042001">
    <property type="entry name" value="Sortase_F"/>
</dbReference>
<comment type="caution">
    <text evidence="4">The sequence shown here is derived from an EMBL/GenBank/DDBJ whole genome shotgun (WGS) entry which is preliminary data.</text>
</comment>
<evidence type="ECO:0000256" key="2">
    <source>
        <dbReference type="PIRSR" id="PIRSR605754-1"/>
    </source>
</evidence>
<dbReference type="GO" id="GO:0016787">
    <property type="term" value="F:hydrolase activity"/>
    <property type="evidence" value="ECO:0007669"/>
    <property type="project" value="UniProtKB-KW"/>
</dbReference>
<evidence type="ECO:0000313" key="5">
    <source>
        <dbReference type="Proteomes" id="UP000321051"/>
    </source>
</evidence>
<dbReference type="CDD" id="cd05829">
    <property type="entry name" value="Sortase_F"/>
    <property type="match status" value="1"/>
</dbReference>
<dbReference type="Gene3D" id="2.60.40.10">
    <property type="entry name" value="Immunoglobulins"/>
    <property type="match status" value="1"/>
</dbReference>
<feature type="region of interest" description="Disordered" evidence="3">
    <location>
        <begin position="235"/>
        <end position="259"/>
    </location>
</feature>
<dbReference type="Proteomes" id="UP000321051">
    <property type="component" value="Unassembled WGS sequence"/>
</dbReference>
<keyword evidence="5" id="KW-1185">Reference proteome</keyword>
<dbReference type="SUPFAM" id="SSF49265">
    <property type="entry name" value="Fibronectin type III"/>
    <property type="match status" value="1"/>
</dbReference>
<dbReference type="Pfam" id="PF04203">
    <property type="entry name" value="Sortase"/>
    <property type="match status" value="1"/>
</dbReference>
<feature type="active site" description="Proton donor/acceptor" evidence="2">
    <location>
        <position position="145"/>
    </location>
</feature>
<dbReference type="InterPro" id="IPR005754">
    <property type="entry name" value="Sortase"/>
</dbReference>
<dbReference type="EMBL" id="BJUN01000005">
    <property type="protein sequence ID" value="GEK58234.1"/>
    <property type="molecule type" value="Genomic_DNA"/>
</dbReference>
<dbReference type="InterPro" id="IPR023365">
    <property type="entry name" value="Sortase_dom-sf"/>
</dbReference>
<name>A0A510Y4I9_MARHA</name>
<evidence type="ECO:0008006" key="6">
    <source>
        <dbReference type="Google" id="ProtNLM"/>
    </source>
</evidence>
<protein>
    <recommendedName>
        <fullName evidence="6">Class F sortase</fullName>
    </recommendedName>
</protein>
<dbReference type="InterPro" id="IPR013783">
    <property type="entry name" value="Ig-like_fold"/>
</dbReference>
<dbReference type="SUPFAM" id="SSF63817">
    <property type="entry name" value="Sortase"/>
    <property type="match status" value="1"/>
</dbReference>
<proteinExistence type="predicted"/>